<proteinExistence type="inferred from homology"/>
<dbReference type="GO" id="GO:0045127">
    <property type="term" value="F:N-acetylglucosamine kinase activity"/>
    <property type="evidence" value="ECO:0007669"/>
    <property type="project" value="UniProtKB-EC"/>
</dbReference>
<comment type="similarity">
    <text evidence="1">Belongs to the ROK (NagC/XylR) family.</text>
</comment>
<dbReference type="PANTHER" id="PTHR18964:SF149">
    <property type="entry name" value="BIFUNCTIONAL UDP-N-ACETYLGLUCOSAMINE 2-EPIMERASE_N-ACETYLMANNOSAMINE KINASE"/>
    <property type="match status" value="1"/>
</dbReference>
<keyword evidence="3" id="KW-0808">Transferase</keyword>
<keyword evidence="4" id="KW-1185">Reference proteome</keyword>
<dbReference type="AlphaFoldDB" id="A0A1Y5SW35"/>
<feature type="region of interest" description="Disordered" evidence="2">
    <location>
        <begin position="1"/>
        <end position="23"/>
    </location>
</feature>
<sequence>MTAGSGQAAMTPGSGQTDKTAAGIDLGGTKIETQVFDADWSMADRLRQDTPREYPALVEAVAEHVRWAAERVGDGPIGVGSPGLVNPTTGLALAANLPVSGKPFTADIATVAGRPVTHVNDCRAFALSEAVFGAARGKSPAVGLILGTGVGGGVVVEGRLISGHSAVGGEFGHVYAPAHLVARHGLPVVGCGCGREGCLETYVAGPGLTRLAQAVTGRALTPPEIADAKGTDADASVVWDIWCEFAAELMMTLICTVDPDVIVLGGGLSKIPGVADDLSLALGRSQLSGFRIPQIVLAEGGDASGARGAAYAAWQSAHG</sequence>
<reference evidence="3 4" key="1">
    <citation type="submission" date="2017-03" db="EMBL/GenBank/DDBJ databases">
        <authorList>
            <person name="Afonso C.L."/>
            <person name="Miller P.J."/>
            <person name="Scott M.A."/>
            <person name="Spackman E."/>
            <person name="Goraichik I."/>
            <person name="Dimitrov K.M."/>
            <person name="Suarez D.L."/>
            <person name="Swayne D.E."/>
        </authorList>
    </citation>
    <scope>NUCLEOTIDE SEQUENCE [LARGE SCALE GENOMIC DNA]</scope>
    <source>
        <strain evidence="3 4">CECT 7023</strain>
    </source>
</reference>
<keyword evidence="3" id="KW-0418">Kinase</keyword>
<dbReference type="SUPFAM" id="SSF53067">
    <property type="entry name" value="Actin-like ATPase domain"/>
    <property type="match status" value="1"/>
</dbReference>
<dbReference type="Gene3D" id="3.30.420.40">
    <property type="match status" value="2"/>
</dbReference>
<evidence type="ECO:0000256" key="2">
    <source>
        <dbReference type="SAM" id="MobiDB-lite"/>
    </source>
</evidence>
<gene>
    <name evidence="3" type="primary">nagK_1</name>
    <name evidence="3" type="ORF">ROA7023_02156</name>
</gene>
<dbReference type="Pfam" id="PF00480">
    <property type="entry name" value="ROK"/>
    <property type="match status" value="1"/>
</dbReference>
<evidence type="ECO:0000313" key="4">
    <source>
        <dbReference type="Proteomes" id="UP000193900"/>
    </source>
</evidence>
<dbReference type="PANTHER" id="PTHR18964">
    <property type="entry name" value="ROK (REPRESSOR, ORF, KINASE) FAMILY"/>
    <property type="match status" value="1"/>
</dbReference>
<name>A0A1Y5SW35_9RHOB</name>
<dbReference type="InterPro" id="IPR000600">
    <property type="entry name" value="ROK"/>
</dbReference>
<dbReference type="InterPro" id="IPR043129">
    <property type="entry name" value="ATPase_NBD"/>
</dbReference>
<dbReference type="EMBL" id="FWFZ01000009">
    <property type="protein sequence ID" value="SLN50012.1"/>
    <property type="molecule type" value="Genomic_DNA"/>
</dbReference>
<protein>
    <submittedName>
        <fullName evidence="3">N-acetyl-D-glucosamine kinase</fullName>
        <ecNumber evidence="3">2.7.1.59</ecNumber>
    </submittedName>
</protein>
<accession>A0A1Y5SW35</accession>
<dbReference type="EC" id="2.7.1.59" evidence="3"/>
<organism evidence="3 4">
    <name type="scientific">Roseisalinus antarcticus</name>
    <dbReference type="NCBI Taxonomy" id="254357"/>
    <lineage>
        <taxon>Bacteria</taxon>
        <taxon>Pseudomonadati</taxon>
        <taxon>Pseudomonadota</taxon>
        <taxon>Alphaproteobacteria</taxon>
        <taxon>Rhodobacterales</taxon>
        <taxon>Roseobacteraceae</taxon>
        <taxon>Roseisalinus</taxon>
    </lineage>
</organism>
<dbReference type="CDD" id="cd24057">
    <property type="entry name" value="ASKHA_NBD_ROK_NAGK"/>
    <property type="match status" value="1"/>
</dbReference>
<dbReference type="Proteomes" id="UP000193900">
    <property type="component" value="Unassembled WGS sequence"/>
</dbReference>
<evidence type="ECO:0000256" key="1">
    <source>
        <dbReference type="ARBA" id="ARBA00006479"/>
    </source>
</evidence>
<dbReference type="InterPro" id="IPR049874">
    <property type="entry name" value="ROK_cs"/>
</dbReference>
<evidence type="ECO:0000313" key="3">
    <source>
        <dbReference type="EMBL" id="SLN50012.1"/>
    </source>
</evidence>
<dbReference type="PROSITE" id="PS01125">
    <property type="entry name" value="ROK"/>
    <property type="match status" value="1"/>
</dbReference>